<evidence type="ECO:0000313" key="1">
    <source>
        <dbReference type="EMBL" id="JAH71046.1"/>
    </source>
</evidence>
<reference evidence="1" key="2">
    <citation type="journal article" date="2015" name="Fish Shellfish Immunol.">
        <title>Early steps in the European eel (Anguilla anguilla)-Vibrio vulnificus interaction in the gills: Role of the RtxA13 toxin.</title>
        <authorList>
            <person name="Callol A."/>
            <person name="Pajuelo D."/>
            <person name="Ebbesson L."/>
            <person name="Teles M."/>
            <person name="MacKenzie S."/>
            <person name="Amaro C."/>
        </authorList>
    </citation>
    <scope>NUCLEOTIDE SEQUENCE</scope>
</reference>
<dbReference type="EMBL" id="GBXM01037531">
    <property type="protein sequence ID" value="JAH71046.1"/>
    <property type="molecule type" value="Transcribed_RNA"/>
</dbReference>
<protein>
    <submittedName>
        <fullName evidence="1">Uncharacterized protein</fullName>
    </submittedName>
</protein>
<organism evidence="1">
    <name type="scientific">Anguilla anguilla</name>
    <name type="common">European freshwater eel</name>
    <name type="synonym">Muraena anguilla</name>
    <dbReference type="NCBI Taxonomy" id="7936"/>
    <lineage>
        <taxon>Eukaryota</taxon>
        <taxon>Metazoa</taxon>
        <taxon>Chordata</taxon>
        <taxon>Craniata</taxon>
        <taxon>Vertebrata</taxon>
        <taxon>Euteleostomi</taxon>
        <taxon>Actinopterygii</taxon>
        <taxon>Neopterygii</taxon>
        <taxon>Teleostei</taxon>
        <taxon>Anguilliformes</taxon>
        <taxon>Anguillidae</taxon>
        <taxon>Anguilla</taxon>
    </lineage>
</organism>
<accession>A0A0E9UZ69</accession>
<name>A0A0E9UZ69_ANGAN</name>
<sequence length="52" mass="5776">MCHRHFMAFPPFSEIVDPHSTVAIVQLIPSVQGCRGQCLLMENLGGVVRESH</sequence>
<proteinExistence type="predicted"/>
<dbReference type="PROSITE" id="PS51257">
    <property type="entry name" value="PROKAR_LIPOPROTEIN"/>
    <property type="match status" value="1"/>
</dbReference>
<reference evidence="1" key="1">
    <citation type="submission" date="2014-11" db="EMBL/GenBank/DDBJ databases">
        <authorList>
            <person name="Amaro Gonzalez C."/>
        </authorList>
    </citation>
    <scope>NUCLEOTIDE SEQUENCE</scope>
</reference>
<dbReference type="AlphaFoldDB" id="A0A0E9UZ69"/>